<evidence type="ECO:0008006" key="3">
    <source>
        <dbReference type="Google" id="ProtNLM"/>
    </source>
</evidence>
<keyword evidence="2" id="KW-1185">Reference proteome</keyword>
<dbReference type="Proteomes" id="UP000257109">
    <property type="component" value="Unassembled WGS sequence"/>
</dbReference>
<proteinExistence type="predicted"/>
<sequence>MSKCNIPPFLGNRRNGVKLVTLALGDYAFDLRSKSVEEYHKEIEMNLLRAHIGEREDATMARFLHGLNREI</sequence>
<accession>A0A371EES7</accession>
<comment type="caution">
    <text evidence="1">The sequence shown here is derived from an EMBL/GenBank/DDBJ whole genome shotgun (WGS) entry which is preliminary data.</text>
</comment>
<evidence type="ECO:0000313" key="1">
    <source>
        <dbReference type="EMBL" id="RDX64550.1"/>
    </source>
</evidence>
<evidence type="ECO:0000313" key="2">
    <source>
        <dbReference type="Proteomes" id="UP000257109"/>
    </source>
</evidence>
<reference evidence="1" key="1">
    <citation type="submission" date="2018-05" db="EMBL/GenBank/DDBJ databases">
        <title>Draft genome of Mucuna pruriens seed.</title>
        <authorList>
            <person name="Nnadi N.E."/>
            <person name="Vos R."/>
            <person name="Hasami M.H."/>
            <person name="Devisetty U.K."/>
            <person name="Aguiy J.C."/>
        </authorList>
    </citation>
    <scope>NUCLEOTIDE SEQUENCE [LARGE SCALE GENOMIC DNA]</scope>
    <source>
        <strain evidence="1">JCA_2017</strain>
    </source>
</reference>
<gene>
    <name evidence="1" type="ORF">CR513_56883</name>
</gene>
<dbReference type="OrthoDB" id="1747743at2759"/>
<name>A0A371EES7_MUCPR</name>
<organism evidence="1 2">
    <name type="scientific">Mucuna pruriens</name>
    <name type="common">Velvet bean</name>
    <name type="synonym">Dolichos pruriens</name>
    <dbReference type="NCBI Taxonomy" id="157652"/>
    <lineage>
        <taxon>Eukaryota</taxon>
        <taxon>Viridiplantae</taxon>
        <taxon>Streptophyta</taxon>
        <taxon>Embryophyta</taxon>
        <taxon>Tracheophyta</taxon>
        <taxon>Spermatophyta</taxon>
        <taxon>Magnoliopsida</taxon>
        <taxon>eudicotyledons</taxon>
        <taxon>Gunneridae</taxon>
        <taxon>Pentapetalae</taxon>
        <taxon>rosids</taxon>
        <taxon>fabids</taxon>
        <taxon>Fabales</taxon>
        <taxon>Fabaceae</taxon>
        <taxon>Papilionoideae</taxon>
        <taxon>50 kb inversion clade</taxon>
        <taxon>NPAAA clade</taxon>
        <taxon>indigoferoid/millettioid clade</taxon>
        <taxon>Phaseoleae</taxon>
        <taxon>Mucuna</taxon>
    </lineage>
</organism>
<protein>
    <recommendedName>
        <fullName evidence="3">Retrotransposon gag domain-containing protein</fullName>
    </recommendedName>
</protein>
<dbReference type="EMBL" id="QJKJ01014330">
    <property type="protein sequence ID" value="RDX64550.1"/>
    <property type="molecule type" value="Genomic_DNA"/>
</dbReference>
<dbReference type="AlphaFoldDB" id="A0A371EES7"/>
<feature type="non-terminal residue" evidence="1">
    <location>
        <position position="1"/>
    </location>
</feature>